<dbReference type="Proteomes" id="UP000838686">
    <property type="component" value="Unassembled WGS sequence"/>
</dbReference>
<dbReference type="RefSeq" id="WP_307728309.1">
    <property type="nucleotide sequence ID" value="NZ_CAKMMF010000006.1"/>
</dbReference>
<keyword evidence="2" id="KW-0418">Kinase</keyword>
<dbReference type="PANTHER" id="PTHR18964">
    <property type="entry name" value="ROK (REPRESSOR, ORF, KINASE) FAMILY"/>
    <property type="match status" value="1"/>
</dbReference>
<organism evidence="2 3">
    <name type="scientific">Paenibacillus plantiphilus</name>
    <dbReference type="NCBI Taxonomy" id="2905650"/>
    <lineage>
        <taxon>Bacteria</taxon>
        <taxon>Bacillati</taxon>
        <taxon>Bacillota</taxon>
        <taxon>Bacilli</taxon>
        <taxon>Bacillales</taxon>
        <taxon>Paenibacillaceae</taxon>
        <taxon>Paenibacillus</taxon>
    </lineage>
</organism>
<keyword evidence="2" id="KW-0808">Transferase</keyword>
<dbReference type="Gene3D" id="3.30.420.40">
    <property type="match status" value="2"/>
</dbReference>
<dbReference type="Pfam" id="PF00480">
    <property type="entry name" value="ROK"/>
    <property type="match status" value="1"/>
</dbReference>
<evidence type="ECO:0000313" key="2">
    <source>
        <dbReference type="EMBL" id="CAH1200577.1"/>
    </source>
</evidence>
<evidence type="ECO:0000256" key="1">
    <source>
        <dbReference type="ARBA" id="ARBA00006479"/>
    </source>
</evidence>
<comment type="caution">
    <text evidence="2">The sequence shown here is derived from an EMBL/GenBank/DDBJ whole genome shotgun (WGS) entry which is preliminary data.</text>
</comment>
<name>A0ABM9C2V9_9BACL</name>
<comment type="similarity">
    <text evidence="1">Belongs to the ROK (NagC/XylR) family.</text>
</comment>
<sequence length="295" mass="31362">MNMRILAADIGGTNTKIGICDEQGNMGQFKEYATESHKGGRHVVSRLLDQLAEYDYDYDAIAISTAGQVNAEEGSIVYANENIPNYTGTKLREMIEGRFHKPVKVENDVNAAALGEAAFGAARSFGDFLCLTFGTGIGGAIIINRQIYRGANGVAAEFGHIFTRPLAGMSGGAGRPHYESHASTTALIRKAREADPECVDGKVFFDKISKGNVGLQHILHDWTAEVSLGLASLIHVFNPSAIIVGGGVMEQESLVRLVAEGTKAMVMPSFADVSIVKASLGNKAGLLGAASLFLR</sequence>
<dbReference type="CDD" id="cd24068">
    <property type="entry name" value="ASKHA_NBD_ROK_FnNanK-like"/>
    <property type="match status" value="1"/>
</dbReference>
<evidence type="ECO:0000313" key="3">
    <source>
        <dbReference type="Proteomes" id="UP000838686"/>
    </source>
</evidence>
<dbReference type="InterPro" id="IPR000600">
    <property type="entry name" value="ROK"/>
</dbReference>
<accession>A0ABM9C2V9</accession>
<dbReference type="EMBL" id="CAKMMF010000006">
    <property type="protein sequence ID" value="CAH1200577.1"/>
    <property type="molecule type" value="Genomic_DNA"/>
</dbReference>
<keyword evidence="3" id="KW-1185">Reference proteome</keyword>
<dbReference type="EC" id="2.7.1.85" evidence="2"/>
<dbReference type="SUPFAM" id="SSF53067">
    <property type="entry name" value="Actin-like ATPase domain"/>
    <property type="match status" value="1"/>
</dbReference>
<protein>
    <submittedName>
        <fullName evidence="2">Beta-glucoside kinase</fullName>
        <ecNumber evidence="2">2.7.1.85</ecNumber>
    </submittedName>
</protein>
<proteinExistence type="inferred from homology"/>
<dbReference type="PANTHER" id="PTHR18964:SF165">
    <property type="entry name" value="BETA-GLUCOSIDE KINASE"/>
    <property type="match status" value="1"/>
</dbReference>
<dbReference type="InterPro" id="IPR043129">
    <property type="entry name" value="ATPase_NBD"/>
</dbReference>
<gene>
    <name evidence="2" type="primary">bglK</name>
    <name evidence="2" type="ORF">PAECIP111893_01465</name>
</gene>
<dbReference type="GO" id="GO:0047700">
    <property type="term" value="F:beta-glucoside kinase activity"/>
    <property type="evidence" value="ECO:0007669"/>
    <property type="project" value="UniProtKB-EC"/>
</dbReference>
<reference evidence="2" key="1">
    <citation type="submission" date="2022-01" db="EMBL/GenBank/DDBJ databases">
        <authorList>
            <person name="Criscuolo A."/>
        </authorList>
    </citation>
    <scope>NUCLEOTIDE SEQUENCE</scope>
    <source>
        <strain evidence="2">CIP111893</strain>
    </source>
</reference>